<sequence length="120" mass="12876">MSLSSGSSHSPNGSSGGQTPYQDQLTGFCRSNGLRTPTWQIVSDRRGGRTAWSCTVNIQGQSISARFWYDGQYVNSAREDAAQIALERLGQLRPSGMPPAQQLQQQGNQGGGQRPYGVSG</sequence>
<gene>
    <name evidence="1" type="ORF">LTR37_004519</name>
</gene>
<keyword evidence="2" id="KW-1185">Reference proteome</keyword>
<proteinExistence type="predicted"/>
<accession>A0ACC3NM88</accession>
<dbReference type="Proteomes" id="UP001281147">
    <property type="component" value="Unassembled WGS sequence"/>
</dbReference>
<protein>
    <submittedName>
        <fullName evidence="1">Uncharacterized protein</fullName>
    </submittedName>
</protein>
<reference evidence="1" key="1">
    <citation type="submission" date="2023-07" db="EMBL/GenBank/DDBJ databases">
        <title>Black Yeasts Isolated from many extreme environments.</title>
        <authorList>
            <person name="Coleine C."/>
            <person name="Stajich J.E."/>
            <person name="Selbmann L."/>
        </authorList>
    </citation>
    <scope>NUCLEOTIDE SEQUENCE</scope>
    <source>
        <strain evidence="1">CCFEE 5714</strain>
    </source>
</reference>
<name>A0ACC3NM88_9PEZI</name>
<comment type="caution">
    <text evidence="1">The sequence shown here is derived from an EMBL/GenBank/DDBJ whole genome shotgun (WGS) entry which is preliminary data.</text>
</comment>
<organism evidence="1 2">
    <name type="scientific">Vermiconidia calcicola</name>
    <dbReference type="NCBI Taxonomy" id="1690605"/>
    <lineage>
        <taxon>Eukaryota</taxon>
        <taxon>Fungi</taxon>
        <taxon>Dikarya</taxon>
        <taxon>Ascomycota</taxon>
        <taxon>Pezizomycotina</taxon>
        <taxon>Dothideomycetes</taxon>
        <taxon>Dothideomycetidae</taxon>
        <taxon>Mycosphaerellales</taxon>
        <taxon>Extremaceae</taxon>
        <taxon>Vermiconidia</taxon>
    </lineage>
</organism>
<evidence type="ECO:0000313" key="2">
    <source>
        <dbReference type="Proteomes" id="UP001281147"/>
    </source>
</evidence>
<dbReference type="EMBL" id="JAUTXU010000027">
    <property type="protein sequence ID" value="KAK3719300.1"/>
    <property type="molecule type" value="Genomic_DNA"/>
</dbReference>
<evidence type="ECO:0000313" key="1">
    <source>
        <dbReference type="EMBL" id="KAK3719300.1"/>
    </source>
</evidence>